<name>A0A3P1XVK5_TANFO</name>
<evidence type="ECO:0000256" key="5">
    <source>
        <dbReference type="ARBA" id="ARBA00023237"/>
    </source>
</evidence>
<evidence type="ECO:0000256" key="6">
    <source>
        <dbReference type="SAM" id="SignalP"/>
    </source>
</evidence>
<dbReference type="SUPFAM" id="SSF48452">
    <property type="entry name" value="TPR-like"/>
    <property type="match status" value="1"/>
</dbReference>
<feature type="signal peptide" evidence="6">
    <location>
        <begin position="1"/>
        <end position="18"/>
    </location>
</feature>
<comment type="subcellular location">
    <subcellularLocation>
        <location evidence="1">Cell outer membrane</location>
    </subcellularLocation>
</comment>
<keyword evidence="5" id="KW-0998">Cell outer membrane</keyword>
<dbReference type="PROSITE" id="PS51257">
    <property type="entry name" value="PROKAR_LIPOPROTEIN"/>
    <property type="match status" value="1"/>
</dbReference>
<evidence type="ECO:0000259" key="8">
    <source>
        <dbReference type="Pfam" id="PF14322"/>
    </source>
</evidence>
<dbReference type="InterPro" id="IPR033985">
    <property type="entry name" value="SusD-like_N"/>
</dbReference>
<dbReference type="RefSeq" id="WP_124751329.1">
    <property type="nucleotide sequence ID" value="NZ_RQYS01000020.1"/>
</dbReference>
<protein>
    <submittedName>
        <fullName evidence="9">RagB/SusD family nutrient uptake outer membrane protein</fullName>
    </submittedName>
</protein>
<organism evidence="9 10">
    <name type="scientific">Tannerella forsythia</name>
    <name type="common">Bacteroides forsythus</name>
    <dbReference type="NCBI Taxonomy" id="28112"/>
    <lineage>
        <taxon>Bacteria</taxon>
        <taxon>Pseudomonadati</taxon>
        <taxon>Bacteroidota</taxon>
        <taxon>Bacteroidia</taxon>
        <taxon>Bacteroidales</taxon>
        <taxon>Tannerellaceae</taxon>
        <taxon>Tannerella</taxon>
    </lineage>
</organism>
<evidence type="ECO:0000259" key="7">
    <source>
        <dbReference type="Pfam" id="PF07980"/>
    </source>
</evidence>
<dbReference type="Pfam" id="PF14322">
    <property type="entry name" value="SusD-like_3"/>
    <property type="match status" value="1"/>
</dbReference>
<keyword evidence="3 6" id="KW-0732">Signal</keyword>
<dbReference type="Proteomes" id="UP000278609">
    <property type="component" value="Unassembled WGS sequence"/>
</dbReference>
<feature type="domain" description="SusD-like N-terminal" evidence="8">
    <location>
        <begin position="22"/>
        <end position="224"/>
    </location>
</feature>
<gene>
    <name evidence="9" type="ORF">EII40_05665</name>
</gene>
<proteinExistence type="inferred from homology"/>
<keyword evidence="4" id="KW-0472">Membrane</keyword>
<evidence type="ECO:0000256" key="2">
    <source>
        <dbReference type="ARBA" id="ARBA00006275"/>
    </source>
</evidence>
<dbReference type="AlphaFoldDB" id="A0A3P1XVK5"/>
<evidence type="ECO:0000256" key="4">
    <source>
        <dbReference type="ARBA" id="ARBA00023136"/>
    </source>
</evidence>
<dbReference type="OrthoDB" id="9792139at2"/>
<comment type="similarity">
    <text evidence="2">Belongs to the SusD family.</text>
</comment>
<reference evidence="9 10" key="1">
    <citation type="submission" date="2018-11" db="EMBL/GenBank/DDBJ databases">
        <title>Genomes From Bacteria Associated with the Canine Oral Cavity: a Test Case for Automated Genome-Based Taxonomic Assignment.</title>
        <authorList>
            <person name="Coil D.A."/>
            <person name="Jospin G."/>
            <person name="Darling A.E."/>
            <person name="Wallis C."/>
            <person name="Davis I.J."/>
            <person name="Harris S."/>
            <person name="Eisen J.A."/>
            <person name="Holcombe L.J."/>
            <person name="O'Flynn C."/>
        </authorList>
    </citation>
    <scope>NUCLEOTIDE SEQUENCE [LARGE SCALE GENOMIC DNA]</scope>
    <source>
        <strain evidence="9 10">OH2617_COT-023</strain>
    </source>
</reference>
<evidence type="ECO:0000313" key="10">
    <source>
        <dbReference type="Proteomes" id="UP000278609"/>
    </source>
</evidence>
<feature type="domain" description="RagB/SusD" evidence="7">
    <location>
        <begin position="278"/>
        <end position="572"/>
    </location>
</feature>
<dbReference type="InterPro" id="IPR012944">
    <property type="entry name" value="SusD_RagB_dom"/>
</dbReference>
<dbReference type="EMBL" id="RQYS01000020">
    <property type="protein sequence ID" value="RRD61967.1"/>
    <property type="molecule type" value="Genomic_DNA"/>
</dbReference>
<dbReference type="InterPro" id="IPR011990">
    <property type="entry name" value="TPR-like_helical_dom_sf"/>
</dbReference>
<dbReference type="Pfam" id="PF07980">
    <property type="entry name" value="SusD_RagB"/>
    <property type="match status" value="1"/>
</dbReference>
<evidence type="ECO:0000256" key="1">
    <source>
        <dbReference type="ARBA" id="ARBA00004442"/>
    </source>
</evidence>
<sequence>MKTKQFILITVTSLFTMACDSFLEVPPQGVADTEALNIAENIEKMVISVYSSLGNDNYQDGMNAYWPYGDLRAGDAYKGGAGTGDMHNFHLFETFVYLRDDNEYLDRKWYSEYIAIARANDALLRIGNISEEAYPKKKIREAEVRFLRAHFYFELKILFKQIPWINEKDQTDDYIKISNVAYTDAQLWELIIAEFRYAFNNLPEKNEEVGRANKGMAQAYLAKALLYAAYEQDEKHHVIGVNKEKLQEVVSLCRELSGKYKLSPDFADNFLCETENGPESIFAVQHSLSDGTLRGRLDWGAMLNYPMNPEYGCCGFHCPSQNMVNAFRTDDKGLPLFDTFNDLDLKDAGDLLKHPIDPRLNHTVAIPGAPYKYKPDFIFETSWTRDPNTYGSFMSMKEVVLPDCPCFAFASPFMSSSKNRDIIRYADVMLWEAEALIELGRQEEALPLINTVRERAGKSTQKLIDKSGNPTGLFSISTYQPGTNCPAWTQDFARRALRWERRLELSQEGVRFFDLVRWGIAAETVNAYFATEKKRRTYMNEAKFTENKDEYFPIPKNQINFSKKLYKQNYGW</sequence>
<dbReference type="GO" id="GO:0009279">
    <property type="term" value="C:cell outer membrane"/>
    <property type="evidence" value="ECO:0007669"/>
    <property type="project" value="UniProtKB-SubCell"/>
</dbReference>
<evidence type="ECO:0000313" key="9">
    <source>
        <dbReference type="EMBL" id="RRD61967.1"/>
    </source>
</evidence>
<dbReference type="Gene3D" id="1.25.40.390">
    <property type="match status" value="1"/>
</dbReference>
<comment type="caution">
    <text evidence="9">The sequence shown here is derived from an EMBL/GenBank/DDBJ whole genome shotgun (WGS) entry which is preliminary data.</text>
</comment>
<evidence type="ECO:0000256" key="3">
    <source>
        <dbReference type="ARBA" id="ARBA00022729"/>
    </source>
</evidence>
<accession>A0A3P1XVK5</accession>
<feature type="chain" id="PRO_5018336264" evidence="6">
    <location>
        <begin position="19"/>
        <end position="572"/>
    </location>
</feature>